<name>A0A8S5P6X4_9CAUD</name>
<sequence>MLYEGVDVFGIIASASNIRTGGNPEYTAEDFLAAYPQFGGGTVPEVVIRAWVNMAHASLYKNRYHDAWELCMGLYIAHWLTLYLQTAGGADDPVQKKISAGLAKGLQSSKSAGDISVSYDFGSINEDFAGWGTYKLTAYGQQFLTLARMYAIGGMVVW</sequence>
<proteinExistence type="predicted"/>
<accession>A0A8S5P6X4</accession>
<dbReference type="EMBL" id="BK015343">
    <property type="protein sequence ID" value="DAE02187.1"/>
    <property type="molecule type" value="Genomic_DNA"/>
</dbReference>
<organism evidence="1">
    <name type="scientific">Myoviridae sp. ctiil21</name>
    <dbReference type="NCBI Taxonomy" id="2825153"/>
    <lineage>
        <taxon>Viruses</taxon>
        <taxon>Duplodnaviria</taxon>
        <taxon>Heunggongvirae</taxon>
        <taxon>Uroviricota</taxon>
        <taxon>Caudoviricetes</taxon>
    </lineage>
</organism>
<reference evidence="1" key="1">
    <citation type="journal article" date="2021" name="Proc. Natl. Acad. Sci. U.S.A.">
        <title>A Catalog of Tens of Thousands of Viruses from Human Metagenomes Reveals Hidden Associations with Chronic Diseases.</title>
        <authorList>
            <person name="Tisza M.J."/>
            <person name="Buck C.B."/>
        </authorList>
    </citation>
    <scope>NUCLEOTIDE SEQUENCE</scope>
    <source>
        <strain evidence="1">Ctiil21</strain>
    </source>
</reference>
<protein>
    <submittedName>
        <fullName evidence="1">Head to tail adaptor</fullName>
    </submittedName>
</protein>
<evidence type="ECO:0000313" key="1">
    <source>
        <dbReference type="EMBL" id="DAE02187.1"/>
    </source>
</evidence>
<dbReference type="InterPro" id="IPR025127">
    <property type="entry name" value="DUF4054"/>
</dbReference>
<dbReference type="Pfam" id="PF13262">
    <property type="entry name" value="DUF4054"/>
    <property type="match status" value="1"/>
</dbReference>